<dbReference type="Proteomes" id="UP000023435">
    <property type="component" value="Unassembled WGS sequence"/>
</dbReference>
<dbReference type="EMBL" id="JAJA02000001">
    <property type="protein sequence ID" value="KWS02839.1"/>
    <property type="molecule type" value="Genomic_DNA"/>
</dbReference>
<evidence type="ECO:0000259" key="2">
    <source>
        <dbReference type="Pfam" id="PF14024"/>
    </source>
</evidence>
<proteinExistence type="predicted"/>
<dbReference type="RefSeq" id="WP_036104002.1">
    <property type="nucleotide sequence ID" value="NZ_JAJA02000001.1"/>
</dbReference>
<accession>A0A108U5C6</accession>
<sequence>MTIVENAAYEWRVYNAKALYRLENARGRTESLIRGRIFGLRQAGSKKGVYRLIVRELGPRMVFSLSEQEMLGLLKKSSQLTNASAHSHPRAKTLLSRLQKTDPKDFWAVVAALNWPKFAQDDGYADTARSVLRECYRQQDLNRLLRTAARMRRELQRAVEKAEKAARRQLFLGGDDSFYDALAYAVSSGQARFEGFVRKPESFVKKFNALPMDRQNFEYCFE</sequence>
<dbReference type="AlphaFoldDB" id="A0A108U5C6"/>
<dbReference type="OrthoDB" id="6027326at2"/>
<gene>
    <name evidence="3" type="ORF">AZ78_0385</name>
</gene>
<feature type="coiled-coil region" evidence="1">
    <location>
        <begin position="141"/>
        <end position="168"/>
    </location>
</feature>
<dbReference type="Pfam" id="PF14024">
    <property type="entry name" value="DUF4240"/>
    <property type="match status" value="1"/>
</dbReference>
<dbReference type="InterPro" id="IPR025334">
    <property type="entry name" value="DUF4240"/>
</dbReference>
<evidence type="ECO:0000256" key="1">
    <source>
        <dbReference type="SAM" id="Coils"/>
    </source>
</evidence>
<protein>
    <recommendedName>
        <fullName evidence="2">DUF4240 domain-containing protein</fullName>
    </recommendedName>
</protein>
<organism evidence="3 4">
    <name type="scientific">Lysobacter capsici AZ78</name>
    <dbReference type="NCBI Taxonomy" id="1444315"/>
    <lineage>
        <taxon>Bacteria</taxon>
        <taxon>Pseudomonadati</taxon>
        <taxon>Pseudomonadota</taxon>
        <taxon>Gammaproteobacteria</taxon>
        <taxon>Lysobacterales</taxon>
        <taxon>Lysobacteraceae</taxon>
        <taxon>Lysobacter</taxon>
    </lineage>
</organism>
<evidence type="ECO:0000313" key="3">
    <source>
        <dbReference type="EMBL" id="KWS02839.1"/>
    </source>
</evidence>
<keyword evidence="1" id="KW-0175">Coiled coil</keyword>
<name>A0A108U5C6_9GAMM</name>
<evidence type="ECO:0000313" key="4">
    <source>
        <dbReference type="Proteomes" id="UP000023435"/>
    </source>
</evidence>
<comment type="caution">
    <text evidence="3">The sequence shown here is derived from an EMBL/GenBank/DDBJ whole genome shotgun (WGS) entry which is preliminary data.</text>
</comment>
<reference evidence="3 4" key="1">
    <citation type="journal article" date="2014" name="Genome Announc.">
        <title>Draft Genome Sequence of Lysobacter capsici AZ78, a Bacterium Antagonistic to Plant-Pathogenic Oomycetes.</title>
        <authorList>
            <person name="Puopolo G."/>
            <person name="Sonego P."/>
            <person name="Engelen K."/>
            <person name="Pertot I."/>
        </authorList>
    </citation>
    <scope>NUCLEOTIDE SEQUENCE [LARGE SCALE GENOMIC DNA]</scope>
    <source>
        <strain evidence="3 4">AZ78</strain>
    </source>
</reference>
<feature type="domain" description="DUF4240" evidence="2">
    <location>
        <begin position="104"/>
        <end position="206"/>
    </location>
</feature>
<keyword evidence="4" id="KW-1185">Reference proteome</keyword>